<evidence type="ECO:0000256" key="1">
    <source>
        <dbReference type="SAM" id="Coils"/>
    </source>
</evidence>
<feature type="region of interest" description="Disordered" evidence="2">
    <location>
        <begin position="1"/>
        <end position="32"/>
    </location>
</feature>
<organism evidence="3 4">
    <name type="scientific">Lithohypha guttulata</name>
    <dbReference type="NCBI Taxonomy" id="1690604"/>
    <lineage>
        <taxon>Eukaryota</taxon>
        <taxon>Fungi</taxon>
        <taxon>Dikarya</taxon>
        <taxon>Ascomycota</taxon>
        <taxon>Pezizomycotina</taxon>
        <taxon>Eurotiomycetes</taxon>
        <taxon>Chaetothyriomycetidae</taxon>
        <taxon>Chaetothyriales</taxon>
        <taxon>Trichomeriaceae</taxon>
        <taxon>Lithohypha</taxon>
    </lineage>
</organism>
<evidence type="ECO:0000256" key="2">
    <source>
        <dbReference type="SAM" id="MobiDB-lite"/>
    </source>
</evidence>
<feature type="coiled-coil region" evidence="1">
    <location>
        <begin position="140"/>
        <end position="167"/>
    </location>
</feature>
<dbReference type="Proteomes" id="UP001345013">
    <property type="component" value="Unassembled WGS sequence"/>
</dbReference>
<keyword evidence="1" id="KW-0175">Coiled coil</keyword>
<dbReference type="EMBL" id="JAVRRG010000127">
    <property type="protein sequence ID" value="KAK5082545.1"/>
    <property type="molecule type" value="Genomic_DNA"/>
</dbReference>
<protein>
    <submittedName>
        <fullName evidence="3">Uncharacterized protein</fullName>
    </submittedName>
</protein>
<gene>
    <name evidence="3" type="ORF">LTR24_007920</name>
</gene>
<reference evidence="3 4" key="1">
    <citation type="submission" date="2023-08" db="EMBL/GenBank/DDBJ databases">
        <title>Black Yeasts Isolated from many extreme environments.</title>
        <authorList>
            <person name="Coleine C."/>
            <person name="Stajich J.E."/>
            <person name="Selbmann L."/>
        </authorList>
    </citation>
    <scope>NUCLEOTIDE SEQUENCE [LARGE SCALE GENOMIC DNA]</scope>
    <source>
        <strain evidence="3 4">CCFEE 5885</strain>
    </source>
</reference>
<accession>A0ABR0K1J7</accession>
<evidence type="ECO:0000313" key="4">
    <source>
        <dbReference type="Proteomes" id="UP001345013"/>
    </source>
</evidence>
<proteinExistence type="predicted"/>
<name>A0ABR0K1J7_9EURO</name>
<keyword evidence="4" id="KW-1185">Reference proteome</keyword>
<comment type="caution">
    <text evidence="3">The sequence shown here is derived from an EMBL/GenBank/DDBJ whole genome shotgun (WGS) entry which is preliminary data.</text>
</comment>
<evidence type="ECO:0000313" key="3">
    <source>
        <dbReference type="EMBL" id="KAK5082545.1"/>
    </source>
</evidence>
<sequence>MSTDINSEVDTSTESDEEADRRSKDAPLLRSVGTLEEAQRQVGLKVEPHDVRLVPYADDLYQWRYPIEKAYLFRKPLHEHGMDACQELIRDVGSSFGAVARDGHGPIPPSVDTSWAQLAAHLMEEVKQLRSARCCAQDHAAFARDELVSHERQIQQLKRTLEHKNVQEHQRSKTLDWYEHSRQVTGLGLQSIRNSLVALLHEADSLAVKRKNVTDRSRIRDVDKGLWEQRMLDHDPNHIA</sequence>